<dbReference type="Proteomes" id="UP000316256">
    <property type="component" value="Unassembled WGS sequence"/>
</dbReference>
<comment type="caution">
    <text evidence="3">The sequence shown here is derived from an EMBL/GenBank/DDBJ whole genome shotgun (WGS) entry which is preliminary data.</text>
</comment>
<evidence type="ECO:0000313" key="4">
    <source>
        <dbReference type="Proteomes" id="UP000316256"/>
    </source>
</evidence>
<sequence>MNYLGLFYRDANEPPVLPGTAEFDALAAAYGSFFESAGDAVVANAALQPASTAATIRHDGGAPLVTDGPYTETAEVAVGFCVLSTENLDEAIELARRIPAAGDGAVELRPMVDFSTAGEIDRDWWLAMLLEPSGDAVIPGSEEWDRCDVRHAEFGKSAGDAVRGGGALYPPDSATTVRVREGEVLLTDGPFAESAELASGIYFLDAPVRATAVALAAKIPVGPKGCVEVRQLMRTRD</sequence>
<dbReference type="RefSeq" id="WP_142095092.1">
    <property type="nucleotide sequence ID" value="NZ_VIGH01000001.1"/>
</dbReference>
<comment type="similarity">
    <text evidence="1">Belongs to the YciI family.</text>
</comment>
<feature type="domain" description="YCII-related" evidence="2">
    <location>
        <begin position="25"/>
        <end position="114"/>
    </location>
</feature>
<dbReference type="Gene3D" id="3.30.70.1060">
    <property type="entry name" value="Dimeric alpha+beta barrel"/>
    <property type="match status" value="2"/>
</dbReference>
<dbReference type="PANTHER" id="PTHR35174:SF3">
    <property type="entry name" value="BLL7171 PROTEIN"/>
    <property type="match status" value="1"/>
</dbReference>
<name>A0A541BRT9_9NOCA</name>
<dbReference type="PANTHER" id="PTHR35174">
    <property type="entry name" value="BLL7171 PROTEIN-RELATED"/>
    <property type="match status" value="1"/>
</dbReference>
<dbReference type="AlphaFoldDB" id="A0A541BRT9"/>
<dbReference type="EMBL" id="VIGH01000001">
    <property type="protein sequence ID" value="TQF75008.1"/>
    <property type="molecule type" value="Genomic_DNA"/>
</dbReference>
<reference evidence="3 4" key="1">
    <citation type="submission" date="2019-06" db="EMBL/GenBank/DDBJ databases">
        <title>Rhodococcus spaelei sp. nov., isolated from a cave.</title>
        <authorList>
            <person name="Lee S.D."/>
        </authorList>
    </citation>
    <scope>NUCLEOTIDE SEQUENCE [LARGE SCALE GENOMIC DNA]</scope>
    <source>
        <strain evidence="3 4">C9-5</strain>
    </source>
</reference>
<evidence type="ECO:0000259" key="2">
    <source>
        <dbReference type="Pfam" id="PF03795"/>
    </source>
</evidence>
<evidence type="ECO:0000313" key="3">
    <source>
        <dbReference type="EMBL" id="TQF75008.1"/>
    </source>
</evidence>
<dbReference type="OrthoDB" id="668782at2"/>
<dbReference type="InterPro" id="IPR011008">
    <property type="entry name" value="Dimeric_a/b-barrel"/>
</dbReference>
<dbReference type="InterPro" id="IPR005545">
    <property type="entry name" value="YCII"/>
</dbReference>
<feature type="domain" description="YCII-related" evidence="2">
    <location>
        <begin position="177"/>
        <end position="234"/>
    </location>
</feature>
<protein>
    <submittedName>
        <fullName evidence="3">Transcription initiation protein</fullName>
    </submittedName>
</protein>
<organism evidence="3 4">
    <name type="scientific">Rhodococcus spelaei</name>
    <dbReference type="NCBI Taxonomy" id="2546320"/>
    <lineage>
        <taxon>Bacteria</taxon>
        <taxon>Bacillati</taxon>
        <taxon>Actinomycetota</taxon>
        <taxon>Actinomycetes</taxon>
        <taxon>Mycobacteriales</taxon>
        <taxon>Nocardiaceae</taxon>
        <taxon>Rhodococcus</taxon>
    </lineage>
</organism>
<dbReference type="Pfam" id="PF03795">
    <property type="entry name" value="YCII"/>
    <property type="match status" value="2"/>
</dbReference>
<evidence type="ECO:0000256" key="1">
    <source>
        <dbReference type="ARBA" id="ARBA00007689"/>
    </source>
</evidence>
<gene>
    <name evidence="3" type="ORF">FK531_02825</name>
</gene>
<dbReference type="SUPFAM" id="SSF54909">
    <property type="entry name" value="Dimeric alpha+beta barrel"/>
    <property type="match status" value="2"/>
</dbReference>
<keyword evidence="4" id="KW-1185">Reference proteome</keyword>
<accession>A0A541BRT9</accession>
<proteinExistence type="inferred from homology"/>